<evidence type="ECO:0000256" key="1">
    <source>
        <dbReference type="SAM" id="MobiDB-lite"/>
    </source>
</evidence>
<evidence type="ECO:0000313" key="3">
    <source>
        <dbReference type="Proteomes" id="UP000269221"/>
    </source>
</evidence>
<reference evidence="2 3" key="1">
    <citation type="submission" date="2018-07" db="EMBL/GenBank/DDBJ databases">
        <title>A high quality draft genome assembly of the barn swallow (H. rustica rustica).</title>
        <authorList>
            <person name="Formenti G."/>
            <person name="Chiara M."/>
            <person name="Poveda L."/>
            <person name="Francoijs K.-J."/>
            <person name="Bonisoli-Alquati A."/>
            <person name="Canova L."/>
            <person name="Gianfranceschi L."/>
            <person name="Horner D.S."/>
            <person name="Saino N."/>
        </authorList>
    </citation>
    <scope>NUCLEOTIDE SEQUENCE [LARGE SCALE GENOMIC DNA]</scope>
    <source>
        <strain evidence="2">Chelidonia</strain>
        <tissue evidence="2">Blood</tissue>
    </source>
</reference>
<protein>
    <submittedName>
        <fullName evidence="2">Uncharacterized protein</fullName>
    </submittedName>
</protein>
<proteinExistence type="predicted"/>
<comment type="caution">
    <text evidence="2">The sequence shown here is derived from an EMBL/GenBank/DDBJ whole genome shotgun (WGS) entry which is preliminary data.</text>
</comment>
<feature type="region of interest" description="Disordered" evidence="1">
    <location>
        <begin position="1"/>
        <end position="27"/>
    </location>
</feature>
<keyword evidence="3" id="KW-1185">Reference proteome</keyword>
<accession>A0A3M0L178</accession>
<sequence>MLTAAGARPDRDGAPQPPLSLPGSHGSLAQLEQGPVDSLGRGLAPQQGLCSLAQLSCAEEAMPAYYLFPGWKKREFSQGQSEVLARYQVCCGTLAVIGNRDLGWARHAIQGAKPHPLTTLAYLLLIYQFKVLFMPIREVA</sequence>
<dbReference type="Proteomes" id="UP000269221">
    <property type="component" value="Unassembled WGS sequence"/>
</dbReference>
<gene>
    <name evidence="2" type="ORF">DUI87_03909</name>
</gene>
<dbReference type="AlphaFoldDB" id="A0A3M0L178"/>
<organism evidence="2 3">
    <name type="scientific">Hirundo rustica rustica</name>
    <dbReference type="NCBI Taxonomy" id="333673"/>
    <lineage>
        <taxon>Eukaryota</taxon>
        <taxon>Metazoa</taxon>
        <taxon>Chordata</taxon>
        <taxon>Craniata</taxon>
        <taxon>Vertebrata</taxon>
        <taxon>Euteleostomi</taxon>
        <taxon>Archelosauria</taxon>
        <taxon>Archosauria</taxon>
        <taxon>Dinosauria</taxon>
        <taxon>Saurischia</taxon>
        <taxon>Theropoda</taxon>
        <taxon>Coelurosauria</taxon>
        <taxon>Aves</taxon>
        <taxon>Neognathae</taxon>
        <taxon>Neoaves</taxon>
        <taxon>Telluraves</taxon>
        <taxon>Australaves</taxon>
        <taxon>Passeriformes</taxon>
        <taxon>Sylvioidea</taxon>
        <taxon>Hirundinidae</taxon>
        <taxon>Hirundo</taxon>
    </lineage>
</organism>
<evidence type="ECO:0000313" key="2">
    <source>
        <dbReference type="EMBL" id="RMC19302.1"/>
    </source>
</evidence>
<name>A0A3M0L178_HIRRU</name>
<dbReference type="EMBL" id="QRBI01000095">
    <property type="protein sequence ID" value="RMC19302.1"/>
    <property type="molecule type" value="Genomic_DNA"/>
</dbReference>